<dbReference type="SUPFAM" id="SSF53850">
    <property type="entry name" value="Periplasmic binding protein-like II"/>
    <property type="match status" value="1"/>
</dbReference>
<dbReference type="NCBIfam" id="TIGR02136">
    <property type="entry name" value="ptsS_2"/>
    <property type="match status" value="1"/>
</dbReference>
<dbReference type="Gene3D" id="3.40.190.10">
    <property type="entry name" value="Periplasmic binding protein-like II"/>
    <property type="match status" value="2"/>
</dbReference>
<keyword evidence="3 4" id="KW-0732">Signal</keyword>
<organism evidence="6 7">
    <name type="scientific">Pegethrix bostrychoides GSE-TBD4-15B</name>
    <dbReference type="NCBI Taxonomy" id="2839662"/>
    <lineage>
        <taxon>Bacteria</taxon>
        <taxon>Bacillati</taxon>
        <taxon>Cyanobacteriota</taxon>
        <taxon>Cyanophyceae</taxon>
        <taxon>Oculatellales</taxon>
        <taxon>Oculatellaceae</taxon>
        <taxon>Pegethrix</taxon>
    </lineage>
</organism>
<evidence type="ECO:0000256" key="1">
    <source>
        <dbReference type="ARBA" id="ARBA00008725"/>
    </source>
</evidence>
<comment type="function">
    <text evidence="4">Involved in the system for phosphate transport across the cytoplasmic membrane.</text>
</comment>
<reference evidence="6" key="2">
    <citation type="journal article" date="2022" name="Microbiol. Resour. Announc.">
        <title>Metagenome Sequencing to Explore Phylogenomics of Terrestrial Cyanobacteria.</title>
        <authorList>
            <person name="Ward R.D."/>
            <person name="Stajich J.E."/>
            <person name="Johansen J.R."/>
            <person name="Huntemann M."/>
            <person name="Clum A."/>
            <person name="Foster B."/>
            <person name="Foster B."/>
            <person name="Roux S."/>
            <person name="Palaniappan K."/>
            <person name="Varghese N."/>
            <person name="Mukherjee S."/>
            <person name="Reddy T.B.K."/>
            <person name="Daum C."/>
            <person name="Copeland A."/>
            <person name="Chen I.A."/>
            <person name="Ivanova N.N."/>
            <person name="Kyrpides N.C."/>
            <person name="Shapiro N."/>
            <person name="Eloe-Fadrosh E.A."/>
            <person name="Pietrasiak N."/>
        </authorList>
    </citation>
    <scope>NUCLEOTIDE SEQUENCE</scope>
    <source>
        <strain evidence="6">GSE-TBD4-15B</strain>
    </source>
</reference>
<dbReference type="PANTHER" id="PTHR30570:SF1">
    <property type="entry name" value="PHOSPHATE-BINDING PROTEIN PSTS"/>
    <property type="match status" value="1"/>
</dbReference>
<dbReference type="Proteomes" id="UP000707356">
    <property type="component" value="Unassembled WGS sequence"/>
</dbReference>
<dbReference type="GO" id="GO:0042301">
    <property type="term" value="F:phosphate ion binding"/>
    <property type="evidence" value="ECO:0007669"/>
    <property type="project" value="UniProtKB-UniRule"/>
</dbReference>
<comment type="similarity">
    <text evidence="1 4">Belongs to the PstS family.</text>
</comment>
<reference evidence="6" key="1">
    <citation type="submission" date="2021-05" db="EMBL/GenBank/DDBJ databases">
        <authorList>
            <person name="Pietrasiak N."/>
            <person name="Ward R."/>
            <person name="Stajich J.E."/>
            <person name="Kurbessoian T."/>
        </authorList>
    </citation>
    <scope>NUCLEOTIDE SEQUENCE</scope>
    <source>
        <strain evidence="6">GSE-TBD4-15B</strain>
    </source>
</reference>
<evidence type="ECO:0000259" key="5">
    <source>
        <dbReference type="Pfam" id="PF12849"/>
    </source>
</evidence>
<accession>A0A951PA53</accession>
<name>A0A951PA53_9CYAN</name>
<protein>
    <recommendedName>
        <fullName evidence="4">Phosphate-binding protein</fullName>
    </recommendedName>
</protein>
<dbReference type="GO" id="GO:0006817">
    <property type="term" value="P:phosphate ion transport"/>
    <property type="evidence" value="ECO:0007669"/>
    <property type="project" value="UniProtKB-UniRule"/>
</dbReference>
<proteinExistence type="inferred from homology"/>
<dbReference type="InterPro" id="IPR024370">
    <property type="entry name" value="PBP_domain"/>
</dbReference>
<evidence type="ECO:0000256" key="2">
    <source>
        <dbReference type="ARBA" id="ARBA00022448"/>
    </source>
</evidence>
<dbReference type="InterPro" id="IPR011862">
    <property type="entry name" value="Phos-bd"/>
</dbReference>
<gene>
    <name evidence="6" type="ORF">KME07_10245</name>
</gene>
<dbReference type="PANTHER" id="PTHR30570">
    <property type="entry name" value="PERIPLASMIC PHOSPHATE BINDING COMPONENT OF PHOSPHATE ABC TRANSPORTER"/>
    <property type="match status" value="1"/>
</dbReference>
<dbReference type="CDD" id="cd13654">
    <property type="entry name" value="PBP2_phosphate_like_2"/>
    <property type="match status" value="1"/>
</dbReference>
<comment type="caution">
    <text evidence="6">The sequence shown here is derived from an EMBL/GenBank/DDBJ whole genome shotgun (WGS) entry which is preliminary data.</text>
</comment>
<keyword evidence="2 4" id="KW-0813">Transport</keyword>
<dbReference type="FunFam" id="3.40.190.10:FF:000055">
    <property type="entry name" value="Phosphate ABC transporter, phosphate-binding protein"/>
    <property type="match status" value="1"/>
</dbReference>
<dbReference type="Pfam" id="PF12849">
    <property type="entry name" value="PBP_like_2"/>
    <property type="match status" value="1"/>
</dbReference>
<evidence type="ECO:0000256" key="3">
    <source>
        <dbReference type="ARBA" id="ARBA00022729"/>
    </source>
</evidence>
<dbReference type="EMBL" id="JAHHHV010000064">
    <property type="protein sequence ID" value="MBW4465802.1"/>
    <property type="molecule type" value="Genomic_DNA"/>
</dbReference>
<dbReference type="PROSITE" id="PS51257">
    <property type="entry name" value="PROKAR_LIPOPROTEIN"/>
    <property type="match status" value="1"/>
</dbReference>
<feature type="domain" description="PBP" evidence="5">
    <location>
        <begin position="42"/>
        <end position="301"/>
    </location>
</feature>
<sequence length="356" mass="38805">MVVQAKAVFRSSIVWATAALVVSSCSGTVQTSSTESPTRSTATAASTSSIKIDGSSTVYPLTDAAVQEFKQKNPEAEITVDFSGTTGGFRKFCAGETDISNASRPISTAEVEACRQAGHRYIELPVAFDALTVVVNPQNTWAQTLTVSELKKIWEPAAAGKITNWNQVRPDFPNRPLKLYGAGGDSGTYDYFAETIAGGTEIRSDYTGSEDDNVLVQGVANDPDALGFFGFSYYEANQDKLKAVAISDDSQGQTRQAVAPSREAVENATYVPLSRPLFIYVNGKTAQQNEKLRDFIDFYMTNSRQIVESVNYIPLPQDAYDINKVHVFKGEYGTAYEGKPQPYLTIKEVLQKDQAL</sequence>
<feature type="chain" id="PRO_5038166638" description="Phosphate-binding protein" evidence="4">
    <location>
        <begin position="32"/>
        <end position="356"/>
    </location>
</feature>
<evidence type="ECO:0000256" key="4">
    <source>
        <dbReference type="RuleBase" id="RU367119"/>
    </source>
</evidence>
<dbReference type="InterPro" id="IPR050811">
    <property type="entry name" value="Phosphate_ABC_transporter"/>
</dbReference>
<feature type="signal peptide" evidence="4">
    <location>
        <begin position="1"/>
        <end position="31"/>
    </location>
</feature>
<dbReference type="AlphaFoldDB" id="A0A951PA53"/>
<keyword evidence="4" id="KW-0592">Phosphate transport</keyword>
<evidence type="ECO:0000313" key="6">
    <source>
        <dbReference type="EMBL" id="MBW4465802.1"/>
    </source>
</evidence>
<evidence type="ECO:0000313" key="7">
    <source>
        <dbReference type="Proteomes" id="UP000707356"/>
    </source>
</evidence>